<dbReference type="PROSITE" id="PS50109">
    <property type="entry name" value="HIS_KIN"/>
    <property type="match status" value="1"/>
</dbReference>
<accession>A0A345JPU6</accession>
<dbReference type="PANTHER" id="PTHR45453:SF2">
    <property type="entry name" value="HISTIDINE KINASE"/>
    <property type="match status" value="1"/>
</dbReference>
<dbReference type="PANTHER" id="PTHR45453">
    <property type="entry name" value="PHOSPHATE REGULON SENSOR PROTEIN PHOR"/>
    <property type="match status" value="1"/>
</dbReference>
<keyword evidence="9 10" id="KW-0472">Membrane</keyword>
<evidence type="ECO:0000256" key="1">
    <source>
        <dbReference type="ARBA" id="ARBA00000085"/>
    </source>
</evidence>
<dbReference type="KEGG" id="foo:CGC45_01405"/>
<keyword evidence="6 10" id="KW-0812">Transmembrane</keyword>
<dbReference type="GO" id="GO:0004721">
    <property type="term" value="F:phosphoprotein phosphatase activity"/>
    <property type="evidence" value="ECO:0007669"/>
    <property type="project" value="TreeGrafter"/>
</dbReference>
<keyword evidence="5" id="KW-0808">Transferase</keyword>
<dbReference type="GO" id="GO:0000155">
    <property type="term" value="F:phosphorelay sensor kinase activity"/>
    <property type="evidence" value="ECO:0007669"/>
    <property type="project" value="TreeGrafter"/>
</dbReference>
<dbReference type="PRINTS" id="PR00344">
    <property type="entry name" value="BCTRLSENSOR"/>
</dbReference>
<comment type="subcellular location">
    <subcellularLocation>
        <location evidence="2">Cell membrane</location>
        <topology evidence="2">Multi-pass membrane protein</topology>
    </subcellularLocation>
</comment>
<dbReference type="EC" id="2.7.13.3" evidence="3"/>
<evidence type="ECO:0000256" key="10">
    <source>
        <dbReference type="SAM" id="Phobius"/>
    </source>
</evidence>
<evidence type="ECO:0000256" key="2">
    <source>
        <dbReference type="ARBA" id="ARBA00004651"/>
    </source>
</evidence>
<evidence type="ECO:0000256" key="5">
    <source>
        <dbReference type="ARBA" id="ARBA00022679"/>
    </source>
</evidence>
<evidence type="ECO:0000256" key="9">
    <source>
        <dbReference type="ARBA" id="ARBA00023136"/>
    </source>
</evidence>
<gene>
    <name evidence="12" type="ORF">CGC43_01425</name>
</gene>
<dbReference type="InterPro" id="IPR005467">
    <property type="entry name" value="His_kinase_dom"/>
</dbReference>
<evidence type="ECO:0000256" key="8">
    <source>
        <dbReference type="ARBA" id="ARBA00022989"/>
    </source>
</evidence>
<keyword evidence="13" id="KW-1185">Reference proteome</keyword>
<reference evidence="12 13" key="1">
    <citation type="submission" date="2017-07" db="EMBL/GenBank/DDBJ databases">
        <title>Complete genome sequences and comparative analysis of the novel pathogen Francisella opportunistica.</title>
        <authorList>
            <person name="Dietrich E.A."/>
            <person name="Kingry L.C."/>
            <person name="Petersen J.M."/>
        </authorList>
    </citation>
    <scope>NUCLEOTIDE SEQUENCE [LARGE SCALE GENOMIC DNA]</scope>
    <source>
        <strain evidence="12 13">14-2155</strain>
    </source>
</reference>
<dbReference type="SUPFAM" id="SSF55874">
    <property type="entry name" value="ATPase domain of HSP90 chaperone/DNA topoisomerase II/histidine kinase"/>
    <property type="match status" value="1"/>
</dbReference>
<dbReference type="Proteomes" id="UP000253862">
    <property type="component" value="Chromosome"/>
</dbReference>
<keyword evidence="8 10" id="KW-1133">Transmembrane helix</keyword>
<protein>
    <recommendedName>
        <fullName evidence="3">histidine kinase</fullName>
        <ecNumber evidence="3">2.7.13.3</ecNumber>
    </recommendedName>
</protein>
<keyword evidence="4" id="KW-1003">Cell membrane</keyword>
<proteinExistence type="predicted"/>
<feature type="transmembrane region" description="Helical" evidence="10">
    <location>
        <begin position="149"/>
        <end position="171"/>
    </location>
</feature>
<dbReference type="Pfam" id="PF02518">
    <property type="entry name" value="HATPase_c"/>
    <property type="match status" value="1"/>
</dbReference>
<evidence type="ECO:0000256" key="7">
    <source>
        <dbReference type="ARBA" id="ARBA00022777"/>
    </source>
</evidence>
<organism evidence="12 13">
    <name type="scientific">Francisella opportunistica</name>
    <dbReference type="NCBI Taxonomy" id="2016517"/>
    <lineage>
        <taxon>Bacteria</taxon>
        <taxon>Pseudomonadati</taxon>
        <taxon>Pseudomonadota</taxon>
        <taxon>Gammaproteobacteria</taxon>
        <taxon>Thiotrichales</taxon>
        <taxon>Francisellaceae</taxon>
        <taxon>Francisella</taxon>
    </lineage>
</organism>
<sequence length="429" mass="49838">MLNKHKNSKKILSLAISVILILIAIFNLFFLYISYAYYLNTQIYRSINIITDLSYSFYDELVDNKYINSKFNTIYSIDKSSAEVTYTISTKPKNDLVIKLFDTKANHELQRKKVEKYTGNHSIIKDISICYPKYDRCFNIHIKSRAKFYLYYISLLLSIIISIFFPLYIIYSQSLLFSLIRFKKILKIVDSEIKDFSLFAPKNIQLIPKTIFKVILSLKKEIRNRVFTLNAISHDLKTPLTKAKLLIENKYSDNSLILKYFDDIEYLFSQISTYNKKCNKKVEFIKTDIVNFAECLCEDYEVYGCVNFSSSIDEGIVYIQIKEMKRAFSNIINNAIKYAGCVDIAISRKQEFIEVTFTDTGPGVKEADLNKIWQPFFRSDIARNSDIPGTGLGLCIVKKIFEANNVQVSIENNKPHGLKVTTKFKDQTY</sequence>
<evidence type="ECO:0000256" key="3">
    <source>
        <dbReference type="ARBA" id="ARBA00012438"/>
    </source>
</evidence>
<dbReference type="SMART" id="SM00387">
    <property type="entry name" value="HATPase_c"/>
    <property type="match status" value="1"/>
</dbReference>
<evidence type="ECO:0000313" key="12">
    <source>
        <dbReference type="EMBL" id="AXH29342.1"/>
    </source>
</evidence>
<keyword evidence="7 12" id="KW-0418">Kinase</keyword>
<evidence type="ECO:0000256" key="6">
    <source>
        <dbReference type="ARBA" id="ARBA00022692"/>
    </source>
</evidence>
<dbReference type="InterPro" id="IPR050351">
    <property type="entry name" value="BphY/WalK/GraS-like"/>
</dbReference>
<dbReference type="InterPro" id="IPR036890">
    <property type="entry name" value="HATPase_C_sf"/>
</dbReference>
<dbReference type="InterPro" id="IPR003594">
    <property type="entry name" value="HATPase_dom"/>
</dbReference>
<dbReference type="GO" id="GO:0005886">
    <property type="term" value="C:plasma membrane"/>
    <property type="evidence" value="ECO:0007669"/>
    <property type="project" value="UniProtKB-SubCell"/>
</dbReference>
<dbReference type="Gene3D" id="3.30.565.10">
    <property type="entry name" value="Histidine kinase-like ATPase, C-terminal domain"/>
    <property type="match status" value="1"/>
</dbReference>
<evidence type="ECO:0000259" key="11">
    <source>
        <dbReference type="PROSITE" id="PS50109"/>
    </source>
</evidence>
<dbReference type="GO" id="GO:0016036">
    <property type="term" value="P:cellular response to phosphate starvation"/>
    <property type="evidence" value="ECO:0007669"/>
    <property type="project" value="TreeGrafter"/>
</dbReference>
<comment type="catalytic activity">
    <reaction evidence="1">
        <text>ATP + protein L-histidine = ADP + protein N-phospho-L-histidine.</text>
        <dbReference type="EC" id="2.7.13.3"/>
    </reaction>
</comment>
<dbReference type="AlphaFoldDB" id="A0A345JPU6"/>
<evidence type="ECO:0000256" key="4">
    <source>
        <dbReference type="ARBA" id="ARBA00022475"/>
    </source>
</evidence>
<name>A0A345JPU6_9GAMM</name>
<dbReference type="RefSeq" id="WP_071628629.1">
    <property type="nucleotide sequence ID" value="NZ_CP022375.1"/>
</dbReference>
<feature type="domain" description="Histidine kinase" evidence="11">
    <location>
        <begin position="231"/>
        <end position="428"/>
    </location>
</feature>
<dbReference type="EMBL" id="CP022375">
    <property type="protein sequence ID" value="AXH29342.1"/>
    <property type="molecule type" value="Genomic_DNA"/>
</dbReference>
<dbReference type="InterPro" id="IPR004358">
    <property type="entry name" value="Sig_transdc_His_kin-like_C"/>
</dbReference>
<feature type="transmembrane region" description="Helical" evidence="10">
    <location>
        <begin position="12"/>
        <end position="38"/>
    </location>
</feature>
<evidence type="ECO:0000313" key="13">
    <source>
        <dbReference type="Proteomes" id="UP000253862"/>
    </source>
</evidence>
<dbReference type="OrthoDB" id="9804645at2"/>